<comment type="caution">
    <text evidence="1">The sequence shown here is derived from an EMBL/GenBank/DDBJ whole genome shotgun (WGS) entry which is preliminary data.</text>
</comment>
<evidence type="ECO:0000313" key="2">
    <source>
        <dbReference type="Proteomes" id="UP000244956"/>
    </source>
</evidence>
<reference evidence="1 2" key="1">
    <citation type="submission" date="2018-05" db="EMBL/GenBank/DDBJ databases">
        <title>Marinilabilia rubrum sp. nov., isolated from saltern sediment.</title>
        <authorList>
            <person name="Zhang R."/>
        </authorList>
    </citation>
    <scope>NUCLEOTIDE SEQUENCE [LARGE SCALE GENOMIC DNA]</scope>
    <source>
        <strain evidence="1 2">WTE16</strain>
    </source>
</reference>
<dbReference type="AlphaFoldDB" id="A0A2U2B351"/>
<accession>A0A2U2B351</accession>
<gene>
    <name evidence="1" type="ORF">DDZ16_20480</name>
</gene>
<sequence>MNGNVPAICAWTWLSDQLWIYQLESMGESNTKPSICCGCHGWRMIALLPFRCFFLRYVFFF</sequence>
<evidence type="ECO:0000313" key="1">
    <source>
        <dbReference type="EMBL" id="PWD97493.1"/>
    </source>
</evidence>
<protein>
    <submittedName>
        <fullName evidence="1">Uncharacterized protein</fullName>
    </submittedName>
</protein>
<dbReference type="EMBL" id="QEWP01000041">
    <property type="protein sequence ID" value="PWD97493.1"/>
    <property type="molecule type" value="Genomic_DNA"/>
</dbReference>
<organism evidence="1 2">
    <name type="scientific">Marinilabilia rubra</name>
    <dbReference type="NCBI Taxonomy" id="2162893"/>
    <lineage>
        <taxon>Bacteria</taxon>
        <taxon>Pseudomonadati</taxon>
        <taxon>Bacteroidota</taxon>
        <taxon>Bacteroidia</taxon>
        <taxon>Marinilabiliales</taxon>
        <taxon>Marinilabiliaceae</taxon>
        <taxon>Marinilabilia</taxon>
    </lineage>
</organism>
<dbReference type="Proteomes" id="UP000244956">
    <property type="component" value="Unassembled WGS sequence"/>
</dbReference>
<name>A0A2U2B351_9BACT</name>
<proteinExistence type="predicted"/>
<keyword evidence="2" id="KW-1185">Reference proteome</keyword>